<dbReference type="PROSITE" id="PS00211">
    <property type="entry name" value="ABC_TRANSPORTER_1"/>
    <property type="match status" value="1"/>
</dbReference>
<proteinExistence type="predicted"/>
<protein>
    <submittedName>
        <fullName evidence="5">ABC transporter ATP-binding protein</fullName>
    </submittedName>
</protein>
<dbReference type="Pfam" id="PF00005">
    <property type="entry name" value="ABC_tran"/>
    <property type="match status" value="1"/>
</dbReference>
<evidence type="ECO:0000313" key="6">
    <source>
        <dbReference type="Proteomes" id="UP000284476"/>
    </source>
</evidence>
<dbReference type="FunFam" id="3.40.50.300:FF:000425">
    <property type="entry name" value="Probable ABC transporter, ATP-binding subunit"/>
    <property type="match status" value="1"/>
</dbReference>
<accession>A0A443JGA4</accession>
<dbReference type="GO" id="GO:0016887">
    <property type="term" value="F:ATP hydrolysis activity"/>
    <property type="evidence" value="ECO:0007669"/>
    <property type="project" value="InterPro"/>
</dbReference>
<dbReference type="InterPro" id="IPR008995">
    <property type="entry name" value="Mo/tungstate-bd_C_term_dom"/>
</dbReference>
<dbReference type="Gene3D" id="3.40.50.300">
    <property type="entry name" value="P-loop containing nucleotide triphosphate hydrolases"/>
    <property type="match status" value="1"/>
</dbReference>
<keyword evidence="3 5" id="KW-0067">ATP-binding</keyword>
<evidence type="ECO:0000256" key="3">
    <source>
        <dbReference type="ARBA" id="ARBA00022840"/>
    </source>
</evidence>
<dbReference type="InterPro" id="IPR013611">
    <property type="entry name" value="Transp-assoc_OB_typ2"/>
</dbReference>
<organism evidence="5 6">
    <name type="scientific">Paenirhodobacter populi</name>
    <dbReference type="NCBI Taxonomy" id="2306993"/>
    <lineage>
        <taxon>Bacteria</taxon>
        <taxon>Pseudomonadati</taxon>
        <taxon>Pseudomonadota</taxon>
        <taxon>Alphaproteobacteria</taxon>
        <taxon>Rhodobacterales</taxon>
        <taxon>Rhodobacter group</taxon>
        <taxon>Paenirhodobacter</taxon>
    </lineage>
</organism>
<dbReference type="RefSeq" id="WP_128209237.1">
    <property type="nucleotide sequence ID" value="NZ_JBHRSO010000063.1"/>
</dbReference>
<dbReference type="GO" id="GO:0022857">
    <property type="term" value="F:transmembrane transporter activity"/>
    <property type="evidence" value="ECO:0007669"/>
    <property type="project" value="InterPro"/>
</dbReference>
<feature type="domain" description="ABC transporter" evidence="4">
    <location>
        <begin position="6"/>
        <end position="232"/>
    </location>
</feature>
<dbReference type="GO" id="GO:0005524">
    <property type="term" value="F:ATP binding"/>
    <property type="evidence" value="ECO:0007669"/>
    <property type="project" value="UniProtKB-KW"/>
</dbReference>
<dbReference type="InterPro" id="IPR027417">
    <property type="entry name" value="P-loop_NTPase"/>
</dbReference>
<dbReference type="PANTHER" id="PTHR42781:SF4">
    <property type="entry name" value="SPERMIDINE_PUTRESCINE IMPORT ATP-BINDING PROTEIN POTA"/>
    <property type="match status" value="1"/>
</dbReference>
<dbReference type="InterPro" id="IPR050093">
    <property type="entry name" value="ABC_SmlMolc_Importer"/>
</dbReference>
<dbReference type="InterPro" id="IPR003593">
    <property type="entry name" value="AAA+_ATPase"/>
</dbReference>
<dbReference type="PROSITE" id="PS50893">
    <property type="entry name" value="ABC_TRANSPORTER_2"/>
    <property type="match status" value="1"/>
</dbReference>
<evidence type="ECO:0000259" key="4">
    <source>
        <dbReference type="PROSITE" id="PS50893"/>
    </source>
</evidence>
<gene>
    <name evidence="5" type="ORF">D2T30_13205</name>
</gene>
<dbReference type="GO" id="GO:0043190">
    <property type="term" value="C:ATP-binding cassette (ABC) transporter complex"/>
    <property type="evidence" value="ECO:0007669"/>
    <property type="project" value="InterPro"/>
</dbReference>
<dbReference type="InterPro" id="IPR003439">
    <property type="entry name" value="ABC_transporter-like_ATP-bd"/>
</dbReference>
<dbReference type="SMART" id="SM00382">
    <property type="entry name" value="AAA"/>
    <property type="match status" value="1"/>
</dbReference>
<dbReference type="PANTHER" id="PTHR42781">
    <property type="entry name" value="SPERMIDINE/PUTRESCINE IMPORT ATP-BINDING PROTEIN POTA"/>
    <property type="match status" value="1"/>
</dbReference>
<dbReference type="AlphaFoldDB" id="A0A443JGA4"/>
<dbReference type="Pfam" id="PF08402">
    <property type="entry name" value="TOBE_2"/>
    <property type="match status" value="1"/>
</dbReference>
<evidence type="ECO:0000313" key="5">
    <source>
        <dbReference type="EMBL" id="RWR19481.1"/>
    </source>
</evidence>
<sequence>MTHSLLSVRNLTRRYAAQGPAAVDGVSFDLAQGEILALIGPSGCGKTTTLRMIAGFEAQDAGQVLLAGRDISGLPPELRGIGMVFQDYALFPHMTVAQNILFGVREGGPDATDRYLDMVGMTGFGGRYPDELSGGQQQRVALARSFAAGPRLILLDEPFSNLDAALRGATRREIRHLLKAAGMGIVFVTHDQEEALSFADRVAVMREGRLLQTGTPQQVYDCPADTFVATFLGRANLLTGMVMGGVCDTPLGTLQIAAPDGPATLSIRPEHLQLWLPQAGEAATGRVSTVEFKGHDSTYWINCAGTNVQVDVMRGPRLEEGTPVVIGIAGDIHCIARS</sequence>
<dbReference type="SUPFAM" id="SSF50331">
    <property type="entry name" value="MOP-like"/>
    <property type="match status" value="1"/>
</dbReference>
<keyword evidence="2" id="KW-0547">Nucleotide-binding</keyword>
<keyword evidence="1" id="KW-0813">Transport</keyword>
<name>A0A443JGA4_9RHOB</name>
<dbReference type="GO" id="GO:0015697">
    <property type="term" value="P:quaternary ammonium group transport"/>
    <property type="evidence" value="ECO:0007669"/>
    <property type="project" value="UniProtKB-ARBA"/>
</dbReference>
<dbReference type="EMBL" id="SAUZ01000015">
    <property type="protein sequence ID" value="RWR19481.1"/>
    <property type="molecule type" value="Genomic_DNA"/>
</dbReference>
<evidence type="ECO:0000256" key="1">
    <source>
        <dbReference type="ARBA" id="ARBA00022448"/>
    </source>
</evidence>
<dbReference type="InterPro" id="IPR017871">
    <property type="entry name" value="ABC_transporter-like_CS"/>
</dbReference>
<dbReference type="Proteomes" id="UP000284476">
    <property type="component" value="Unassembled WGS sequence"/>
</dbReference>
<comment type="caution">
    <text evidence="5">The sequence shown here is derived from an EMBL/GenBank/DDBJ whole genome shotgun (WGS) entry which is preliminary data.</text>
</comment>
<evidence type="ECO:0000256" key="2">
    <source>
        <dbReference type="ARBA" id="ARBA00022741"/>
    </source>
</evidence>
<reference evidence="5 6" key="1">
    <citation type="submission" date="2019-01" db="EMBL/GenBank/DDBJ databases">
        <title>Sinorhodobacter populi sp. nov. isolated from the symptomatic bark tissue of Populus euramericana canker.</title>
        <authorList>
            <person name="Xu G."/>
        </authorList>
    </citation>
    <scope>NUCLEOTIDE SEQUENCE [LARGE SCALE GENOMIC DNA]</scope>
    <source>
        <strain evidence="5 6">SK2B-1</strain>
    </source>
</reference>
<dbReference type="SUPFAM" id="SSF52540">
    <property type="entry name" value="P-loop containing nucleoside triphosphate hydrolases"/>
    <property type="match status" value="1"/>
</dbReference>